<dbReference type="Gramene" id="OMO90376">
    <property type="protein sequence ID" value="OMO90376"/>
    <property type="gene ID" value="CCACVL1_07382"/>
</dbReference>
<dbReference type="EMBL" id="AWWV01008461">
    <property type="protein sequence ID" value="OMO90376.1"/>
    <property type="molecule type" value="Genomic_DNA"/>
</dbReference>
<organism evidence="1 2">
    <name type="scientific">Corchorus capsularis</name>
    <name type="common">Jute</name>
    <dbReference type="NCBI Taxonomy" id="210143"/>
    <lineage>
        <taxon>Eukaryota</taxon>
        <taxon>Viridiplantae</taxon>
        <taxon>Streptophyta</taxon>
        <taxon>Embryophyta</taxon>
        <taxon>Tracheophyta</taxon>
        <taxon>Spermatophyta</taxon>
        <taxon>Magnoliopsida</taxon>
        <taxon>eudicotyledons</taxon>
        <taxon>Gunneridae</taxon>
        <taxon>Pentapetalae</taxon>
        <taxon>rosids</taxon>
        <taxon>malvids</taxon>
        <taxon>Malvales</taxon>
        <taxon>Malvaceae</taxon>
        <taxon>Grewioideae</taxon>
        <taxon>Apeibeae</taxon>
        <taxon>Corchorus</taxon>
    </lineage>
</organism>
<accession>A0A1R3J6J2</accession>
<sequence length="34" mass="4050">MEYHAYSFLRKTKSLSTLSLHSTKEDTQSRPRLH</sequence>
<gene>
    <name evidence="1" type="ORF">CCACVL1_07382</name>
</gene>
<name>A0A1R3J6J2_COCAP</name>
<reference evidence="1 2" key="1">
    <citation type="submission" date="2013-09" db="EMBL/GenBank/DDBJ databases">
        <title>Corchorus capsularis genome sequencing.</title>
        <authorList>
            <person name="Alam M."/>
            <person name="Haque M.S."/>
            <person name="Islam M.S."/>
            <person name="Emdad E.M."/>
            <person name="Islam M.M."/>
            <person name="Ahmed B."/>
            <person name="Halim A."/>
            <person name="Hossen Q.M.M."/>
            <person name="Hossain M.Z."/>
            <person name="Ahmed R."/>
            <person name="Khan M.M."/>
            <person name="Islam R."/>
            <person name="Rashid M.M."/>
            <person name="Khan S.A."/>
            <person name="Rahman M.S."/>
            <person name="Alam M."/>
        </authorList>
    </citation>
    <scope>NUCLEOTIDE SEQUENCE [LARGE SCALE GENOMIC DNA]</scope>
    <source>
        <strain evidence="2">cv. CVL-1</strain>
        <tissue evidence="1">Whole seedling</tissue>
    </source>
</reference>
<dbReference type="AlphaFoldDB" id="A0A1R3J6J2"/>
<evidence type="ECO:0000313" key="2">
    <source>
        <dbReference type="Proteomes" id="UP000188268"/>
    </source>
</evidence>
<dbReference type="Proteomes" id="UP000188268">
    <property type="component" value="Unassembled WGS sequence"/>
</dbReference>
<keyword evidence="2" id="KW-1185">Reference proteome</keyword>
<evidence type="ECO:0000313" key="1">
    <source>
        <dbReference type="EMBL" id="OMO90376.1"/>
    </source>
</evidence>
<proteinExistence type="predicted"/>
<comment type="caution">
    <text evidence="1">The sequence shown here is derived from an EMBL/GenBank/DDBJ whole genome shotgun (WGS) entry which is preliminary data.</text>
</comment>
<protein>
    <submittedName>
        <fullName evidence="1">Uncharacterized protein</fullName>
    </submittedName>
</protein>